<dbReference type="PANTHER" id="PTHR43877">
    <property type="entry name" value="AMINOALKYLPHOSPHONATE N-ACETYLTRANSFERASE-RELATED-RELATED"/>
    <property type="match status" value="1"/>
</dbReference>
<dbReference type="Proteomes" id="UP001501690">
    <property type="component" value="Unassembled WGS sequence"/>
</dbReference>
<keyword evidence="1" id="KW-0808">Transferase</keyword>
<accession>A0ABP4UNQ8</accession>
<dbReference type="Gene3D" id="3.40.630.30">
    <property type="match status" value="1"/>
</dbReference>
<dbReference type="InterPro" id="IPR000182">
    <property type="entry name" value="GNAT_dom"/>
</dbReference>
<dbReference type="Pfam" id="PF00583">
    <property type="entry name" value="Acetyltransf_1"/>
    <property type="match status" value="2"/>
</dbReference>
<evidence type="ECO:0000313" key="5">
    <source>
        <dbReference type="Proteomes" id="UP001501690"/>
    </source>
</evidence>
<dbReference type="InterPro" id="IPR016181">
    <property type="entry name" value="Acyl_CoA_acyltransferase"/>
</dbReference>
<feature type="domain" description="N-acetyltransferase" evidence="3">
    <location>
        <begin position="38"/>
        <end position="192"/>
    </location>
</feature>
<dbReference type="SUPFAM" id="SSF55729">
    <property type="entry name" value="Acyl-CoA N-acyltransferases (Nat)"/>
    <property type="match status" value="2"/>
</dbReference>
<dbReference type="InterPro" id="IPR050832">
    <property type="entry name" value="Bact_Acetyltransf"/>
</dbReference>
<dbReference type="PROSITE" id="PS51186">
    <property type="entry name" value="GNAT"/>
    <property type="match status" value="2"/>
</dbReference>
<dbReference type="EMBL" id="BAAAPL010000002">
    <property type="protein sequence ID" value="GAA1707233.1"/>
    <property type="molecule type" value="Genomic_DNA"/>
</dbReference>
<keyword evidence="2" id="KW-0012">Acyltransferase</keyword>
<protein>
    <submittedName>
        <fullName evidence="4">GNAT family N-acetyltransferase</fullName>
    </submittedName>
</protein>
<dbReference type="PANTHER" id="PTHR43877:SF2">
    <property type="entry name" value="AMINOALKYLPHOSPHONATE N-ACETYLTRANSFERASE-RELATED"/>
    <property type="match status" value="1"/>
</dbReference>
<reference evidence="5" key="1">
    <citation type="journal article" date="2019" name="Int. J. Syst. Evol. Microbiol.">
        <title>The Global Catalogue of Microorganisms (GCM) 10K type strain sequencing project: providing services to taxonomists for standard genome sequencing and annotation.</title>
        <authorList>
            <consortium name="The Broad Institute Genomics Platform"/>
            <consortium name="The Broad Institute Genome Sequencing Center for Infectious Disease"/>
            <person name="Wu L."/>
            <person name="Ma J."/>
        </authorList>
    </citation>
    <scope>NUCLEOTIDE SEQUENCE [LARGE SCALE GENOMIC DNA]</scope>
    <source>
        <strain evidence="5">JCM 15577</strain>
    </source>
</reference>
<evidence type="ECO:0000256" key="1">
    <source>
        <dbReference type="ARBA" id="ARBA00022679"/>
    </source>
</evidence>
<gene>
    <name evidence="4" type="ORF">GCM10009808_26540</name>
</gene>
<proteinExistence type="predicted"/>
<evidence type="ECO:0000313" key="4">
    <source>
        <dbReference type="EMBL" id="GAA1707233.1"/>
    </source>
</evidence>
<name>A0ABP4UNQ8_9MICO</name>
<evidence type="ECO:0000256" key="2">
    <source>
        <dbReference type="ARBA" id="ARBA00023315"/>
    </source>
</evidence>
<comment type="caution">
    <text evidence="4">The sequence shown here is derived from an EMBL/GenBank/DDBJ whole genome shotgun (WGS) entry which is preliminary data.</text>
</comment>
<feature type="domain" description="N-acetyltransferase" evidence="3">
    <location>
        <begin position="202"/>
        <end position="351"/>
    </location>
</feature>
<keyword evidence="5" id="KW-1185">Reference proteome</keyword>
<sequence length="351" mass="38882">MVSIADIPENAEKAPTTPLAERVGAPAEVAEPQHPDVVEWRPAVESDIDTMMQMLALTDAQDHPTWATPRSEMEELFEISHMNPQRFTRLGFTAGGELIAMAGLMLHPAQDAHVYAYLGGRVHPAWRRRGIGREMMRWEYETAQVALAETGKTLPGAIFVYAHEPDAGARALGADFGLRQERWFTTMLRDLSQPIPEVACDLPIVPLTSDLFEAARLARNDAFRDHWGSLQTPPERWEHFTGGPTFRGDLSRVVLHGDRIVAFALASVHEEDWALQGYTSAYIELIGVARDYRGRKLAPAVIAAMLRAARDAGLEKANLDVDTESPTGANSLYGNLGFEPTDREVVMVARF</sequence>
<evidence type="ECO:0000259" key="3">
    <source>
        <dbReference type="PROSITE" id="PS51186"/>
    </source>
</evidence>
<dbReference type="CDD" id="cd04301">
    <property type="entry name" value="NAT_SF"/>
    <property type="match status" value="2"/>
</dbReference>
<organism evidence="4 5">
    <name type="scientific">Microbacterium sediminicola</name>
    <dbReference type="NCBI Taxonomy" id="415210"/>
    <lineage>
        <taxon>Bacteria</taxon>
        <taxon>Bacillati</taxon>
        <taxon>Actinomycetota</taxon>
        <taxon>Actinomycetes</taxon>
        <taxon>Micrococcales</taxon>
        <taxon>Microbacteriaceae</taxon>
        <taxon>Microbacterium</taxon>
    </lineage>
</organism>